<dbReference type="InterPro" id="IPR013594">
    <property type="entry name" value="Dynein_heavy_tail"/>
</dbReference>
<dbReference type="GO" id="GO:0051959">
    <property type="term" value="F:dynein light intermediate chain binding"/>
    <property type="evidence" value="ECO:0007669"/>
    <property type="project" value="InterPro"/>
</dbReference>
<dbReference type="OMA" id="FLDHIWS"/>
<dbReference type="STRING" id="43151.W5JE94"/>
<dbReference type="PANTHER" id="PTHR46532">
    <property type="entry name" value="MALE FERTILITY FACTOR KL5"/>
    <property type="match status" value="1"/>
</dbReference>
<dbReference type="HOGENOM" id="CLU_032174_0_0_1"/>
<reference evidence="2" key="2">
    <citation type="submission" date="2010-05" db="EMBL/GenBank/DDBJ databases">
        <authorList>
            <person name="Almeida L.G."/>
            <person name="Nicolas M.F."/>
            <person name="Souza R.C."/>
            <person name="Vasconcelos A.T.R."/>
        </authorList>
    </citation>
    <scope>NUCLEOTIDE SEQUENCE</scope>
</reference>
<dbReference type="GO" id="GO:0005858">
    <property type="term" value="C:axonemal dynein complex"/>
    <property type="evidence" value="ECO:0007669"/>
    <property type="project" value="TreeGrafter"/>
</dbReference>
<sequence length="407" mass="46371">MAEEKKKKEEREEDPCSAFVGRYVIKTMRLKDEKWQKLIGNEELRTIVMDWVLQPASMKLFITLSNAGALVPSYHFPSNAKGKICYFVKIAEVALEIGKIREVGIAIVWIPLAPRLENKTHHSQPSLLVTTQIIYGDLTPNPIDDLSILVDEIFYPMINNPQNQEGWPTAIVKDIDNHVQELRNIISEVRTRCARPDSELCFQLKRNVDACTLKMKNSLEGIVIKWACQINDVLKEDSSLAFKDGRHPTPVEEITFWEARQKNLRNIYTQLTEPKSRQIGVILEGIDSVYATSFKSTFKSVVQAVHEADDISLYLKPLRKTFETFENTDFVDSGELISPMLHLVCLVWANSCYYGTNARMVILFKMISNMMIAEATKSLDPGSLFQGEVDECLVKVGSIIDILEFYK</sequence>
<dbReference type="Proteomes" id="UP000000673">
    <property type="component" value="Unassembled WGS sequence"/>
</dbReference>
<name>W5JE94_ANODA</name>
<reference evidence="2" key="3">
    <citation type="journal article" date="2013" name="Nucleic Acids Res.">
        <title>The genome of Anopheles darlingi, the main neotropical malaria vector.</title>
        <authorList>
            <person name="Marinotti O."/>
            <person name="Cerqueira G.C."/>
            <person name="de Almeida L.G."/>
            <person name="Ferro M.I."/>
            <person name="Loreto E.L."/>
            <person name="Zaha A."/>
            <person name="Teixeira S.M."/>
            <person name="Wespiser A.R."/>
            <person name="Almeida E Silva A."/>
            <person name="Schlindwein A.D."/>
            <person name="Pacheco A.C."/>
            <person name="Silva A.L."/>
            <person name="Graveley B.R."/>
            <person name="Walenz B.P."/>
            <person name="Lima Bde A."/>
            <person name="Ribeiro C.A."/>
            <person name="Nunes-Silva C.G."/>
            <person name="de Carvalho C.R."/>
            <person name="Soares C.M."/>
            <person name="de Menezes C.B."/>
            <person name="Matiolli C."/>
            <person name="Caffrey D."/>
            <person name="Araujo D.A."/>
            <person name="de Oliveira D.M."/>
            <person name="Golenbock D."/>
            <person name="Grisard E.C."/>
            <person name="Fantinatti-Garboggini F."/>
            <person name="de Carvalho F.M."/>
            <person name="Barcellos F.G."/>
            <person name="Prosdocimi F."/>
            <person name="May G."/>
            <person name="Azevedo Junior G.M."/>
            <person name="Guimaraes G.M."/>
            <person name="Goldman G.H."/>
            <person name="Padilha I.Q."/>
            <person name="Batista Jda S."/>
            <person name="Ferro J.A."/>
            <person name="Ribeiro J.M."/>
            <person name="Fietto J.L."/>
            <person name="Dabbas K.M."/>
            <person name="Cerdeira L."/>
            <person name="Agnez-Lima L.F."/>
            <person name="Brocchi M."/>
            <person name="de Carvalho M.O."/>
            <person name="Teixeira Mde M."/>
            <person name="Diniz Maia Mde M."/>
            <person name="Goldman M.H."/>
            <person name="Cruz Schneider M.P."/>
            <person name="Felipe M.S."/>
            <person name="Hungria M."/>
            <person name="Nicolas M.F."/>
            <person name="Pereira M."/>
            <person name="Montes M.A."/>
            <person name="Cantao M.E."/>
            <person name="Vincentz M."/>
            <person name="Rafael M.S."/>
            <person name="Silverman N."/>
            <person name="Stoco P.H."/>
            <person name="Souza R.C."/>
            <person name="Vicentini R."/>
            <person name="Gazzinelli R.T."/>
            <person name="Neves Rde O."/>
            <person name="Silva R."/>
            <person name="Astolfi-Filho S."/>
            <person name="Maciel T.E."/>
            <person name="Urmenyi T.P."/>
            <person name="Tadei W.P."/>
            <person name="Camargo E.P."/>
            <person name="de Vasconcelos A.T."/>
        </authorList>
    </citation>
    <scope>NUCLEOTIDE SEQUENCE</scope>
</reference>
<dbReference type="AlphaFoldDB" id="W5JE94"/>
<feature type="domain" description="Dynein heavy chain tail" evidence="1">
    <location>
        <begin position="217"/>
        <end position="407"/>
    </location>
</feature>
<evidence type="ECO:0000313" key="2">
    <source>
        <dbReference type="EMBL" id="ETN62376.1"/>
    </source>
</evidence>
<proteinExistence type="predicted"/>
<dbReference type="eggNOG" id="KOG3595">
    <property type="taxonomic scope" value="Eukaryota"/>
</dbReference>
<dbReference type="Pfam" id="PF08385">
    <property type="entry name" value="DHC_N1"/>
    <property type="match status" value="1"/>
</dbReference>
<evidence type="ECO:0000259" key="1">
    <source>
        <dbReference type="Pfam" id="PF08385"/>
    </source>
</evidence>
<reference evidence="3" key="4">
    <citation type="submission" date="2015-06" db="UniProtKB">
        <authorList>
            <consortium name="EnsemblMetazoa"/>
        </authorList>
    </citation>
    <scope>IDENTIFICATION</scope>
</reference>
<dbReference type="GO" id="GO:0007018">
    <property type="term" value="P:microtubule-based movement"/>
    <property type="evidence" value="ECO:0007669"/>
    <property type="project" value="InterPro"/>
</dbReference>
<organism evidence="2">
    <name type="scientific">Anopheles darlingi</name>
    <name type="common">Mosquito</name>
    <dbReference type="NCBI Taxonomy" id="43151"/>
    <lineage>
        <taxon>Eukaryota</taxon>
        <taxon>Metazoa</taxon>
        <taxon>Ecdysozoa</taxon>
        <taxon>Arthropoda</taxon>
        <taxon>Hexapoda</taxon>
        <taxon>Insecta</taxon>
        <taxon>Pterygota</taxon>
        <taxon>Neoptera</taxon>
        <taxon>Endopterygota</taxon>
        <taxon>Diptera</taxon>
        <taxon>Nematocera</taxon>
        <taxon>Culicoidea</taxon>
        <taxon>Culicidae</taxon>
        <taxon>Anophelinae</taxon>
        <taxon>Anopheles</taxon>
    </lineage>
</organism>
<dbReference type="PANTHER" id="PTHR46532:SF11">
    <property type="entry name" value="DYNEIN AXONEMAL HEAVY CHAIN 12"/>
    <property type="match status" value="1"/>
</dbReference>
<dbReference type="VEuPathDB" id="VectorBase:ADAR2_006692"/>
<reference evidence="2 4" key="1">
    <citation type="journal article" date="2010" name="BMC Genomics">
        <title>Combination of measures distinguishes pre-miRNAs from other stem-loops in the genome of the newly sequenced Anopheles darlingi.</title>
        <authorList>
            <person name="Mendes N.D."/>
            <person name="Freitas A.T."/>
            <person name="Vasconcelos A.T."/>
            <person name="Sagot M.F."/>
        </authorList>
    </citation>
    <scope>NUCLEOTIDE SEQUENCE</scope>
</reference>
<dbReference type="EnsemblMetazoa" id="ADAC005931-RA">
    <property type="protein sequence ID" value="ADAC005931-PA"/>
    <property type="gene ID" value="ADAC005931"/>
</dbReference>
<keyword evidence="4" id="KW-1185">Reference proteome</keyword>
<accession>W5JE94</accession>
<gene>
    <name evidence="2" type="ORF">AND_005931</name>
</gene>
<evidence type="ECO:0000313" key="4">
    <source>
        <dbReference type="Proteomes" id="UP000000673"/>
    </source>
</evidence>
<dbReference type="GO" id="GO:0045505">
    <property type="term" value="F:dynein intermediate chain binding"/>
    <property type="evidence" value="ECO:0007669"/>
    <property type="project" value="InterPro"/>
</dbReference>
<evidence type="ECO:0000313" key="3">
    <source>
        <dbReference type="EnsemblMetazoa" id="ADAC005931-PA"/>
    </source>
</evidence>
<dbReference type="EMBL" id="ADMH02001484">
    <property type="protein sequence ID" value="ETN62376.1"/>
    <property type="molecule type" value="Genomic_DNA"/>
</dbReference>
<dbReference type="VEuPathDB" id="VectorBase:ADAC005931"/>
<protein>
    <submittedName>
        <fullName evidence="2">Dynein heavy chain</fullName>
    </submittedName>
</protein>
<dbReference type="InterPro" id="IPR026983">
    <property type="entry name" value="DHC"/>
</dbReference>